<dbReference type="Proteomes" id="UP000070675">
    <property type="component" value="Unassembled WGS sequence"/>
</dbReference>
<organism evidence="2 3">
    <name type="scientific">Atopobium deltae</name>
    <dbReference type="NCBI Taxonomy" id="1393034"/>
    <lineage>
        <taxon>Bacteria</taxon>
        <taxon>Bacillati</taxon>
        <taxon>Actinomycetota</taxon>
        <taxon>Coriobacteriia</taxon>
        <taxon>Coriobacteriales</taxon>
        <taxon>Atopobiaceae</taxon>
        <taxon>Atopobium</taxon>
    </lineage>
</organism>
<proteinExistence type="predicted"/>
<reference evidence="3" key="1">
    <citation type="submission" date="2016-01" db="EMBL/GenBank/DDBJ databases">
        <authorList>
            <person name="Mitreva M."/>
            <person name="Pepin K.H."/>
            <person name="Mihindukulasuriya K.A."/>
            <person name="Fulton R."/>
            <person name="Fronick C."/>
            <person name="O'Laughlin M."/>
            <person name="Miner T."/>
            <person name="Herter B."/>
            <person name="Rosa B.A."/>
            <person name="Cordes M."/>
            <person name="Tomlinson C."/>
            <person name="Wollam A."/>
            <person name="Palsikar V.B."/>
            <person name="Mardis E.R."/>
            <person name="Wilson R.K."/>
        </authorList>
    </citation>
    <scope>NUCLEOTIDE SEQUENCE [LARGE SCALE GENOMIC DNA]</scope>
    <source>
        <strain evidence="3">DNF00019</strain>
    </source>
</reference>
<comment type="caution">
    <text evidence="2">The sequence shown here is derived from an EMBL/GenBank/DDBJ whole genome shotgun (WGS) entry which is preliminary data.</text>
</comment>
<feature type="non-terminal residue" evidence="2">
    <location>
        <position position="93"/>
    </location>
</feature>
<evidence type="ECO:0000313" key="3">
    <source>
        <dbReference type="Proteomes" id="UP000070675"/>
    </source>
</evidence>
<dbReference type="EMBL" id="LSCR01000031">
    <property type="protein sequence ID" value="KXB33637.1"/>
    <property type="molecule type" value="Genomic_DNA"/>
</dbReference>
<dbReference type="RefSeq" id="WP_197414571.1">
    <property type="nucleotide sequence ID" value="NZ_KQ959509.1"/>
</dbReference>
<dbReference type="AlphaFoldDB" id="A0A133XRR5"/>
<evidence type="ECO:0000256" key="1">
    <source>
        <dbReference type="SAM" id="Coils"/>
    </source>
</evidence>
<protein>
    <submittedName>
        <fullName evidence="2">Uncharacterized protein</fullName>
    </submittedName>
</protein>
<keyword evidence="3" id="KW-1185">Reference proteome</keyword>
<sequence length="93" mass="11019">MEKENQQEQEQKMFTQDEVNKLMGALRKENREKYADYDDLKAKASKFDEIEQQSKSELERITERATKAETELKQLKTKAEHDQLKAKIADELK</sequence>
<evidence type="ECO:0000313" key="2">
    <source>
        <dbReference type="EMBL" id="KXB33637.1"/>
    </source>
</evidence>
<gene>
    <name evidence="2" type="ORF">HMPREF3192_01176</name>
</gene>
<keyword evidence="1" id="KW-0175">Coiled coil</keyword>
<accession>A0A133XRR5</accession>
<name>A0A133XRR5_9ACTN</name>
<feature type="coiled-coil region" evidence="1">
    <location>
        <begin position="51"/>
        <end position="85"/>
    </location>
</feature>
<dbReference type="STRING" id="1393034.HMPREF3192_01176"/>